<evidence type="ECO:0000313" key="2">
    <source>
        <dbReference type="EMBL" id="JAG82599.1"/>
    </source>
</evidence>
<accession>A0A0C9RI16</accession>
<sequence length="197" mass="21608">MLKECGMYPTSGSRNQDNLIDIDMSEDIGNFTEDLVQAAMSNAMDFSGQNTTSSDRTSEPDLKPLSNILREVAQLAESLQRGMENVQIGDYKVSLTSVSPLEFQLKRAISNLEVSSTDKPLKIIITGEGDFEVREDTLIALEKNPGPSQISSDPSIPPISASSDPSATTPDNSNLNSKKMTFARRLRRLFRIGSKHP</sequence>
<accession>A0A9R1T3W5</accession>
<feature type="compositionally biased region" description="Low complexity" evidence="1">
    <location>
        <begin position="147"/>
        <end position="171"/>
    </location>
</feature>
<dbReference type="AlphaFoldDB" id="A0A0C9RI16"/>
<feature type="region of interest" description="Disordered" evidence="1">
    <location>
        <begin position="143"/>
        <end position="180"/>
    </location>
</feature>
<evidence type="ECO:0000313" key="4">
    <source>
        <dbReference type="RefSeq" id="XP_011302058.1"/>
    </source>
</evidence>
<keyword evidence="3" id="KW-1185">Reference proteome</keyword>
<evidence type="ECO:0000256" key="1">
    <source>
        <dbReference type="SAM" id="MobiDB-lite"/>
    </source>
</evidence>
<dbReference type="KEGG" id="fas:105265927"/>
<reference evidence="2" key="1">
    <citation type="submission" date="2015-01" db="EMBL/GenBank/DDBJ databases">
        <title>Transcriptome Assembly of Fopius arisanus.</title>
        <authorList>
            <person name="Geib S."/>
        </authorList>
    </citation>
    <scope>NUCLEOTIDE SEQUENCE</scope>
</reference>
<evidence type="ECO:0000313" key="3">
    <source>
        <dbReference type="Proteomes" id="UP000694866"/>
    </source>
</evidence>
<dbReference type="GeneID" id="105265927"/>
<proteinExistence type="predicted"/>
<protein>
    <submittedName>
        <fullName evidence="2">VP0674 protein</fullName>
    </submittedName>
</protein>
<dbReference type="RefSeq" id="XP_011302058.1">
    <property type="nucleotide sequence ID" value="XM_011303756.1"/>
</dbReference>
<dbReference type="OrthoDB" id="7677046at2759"/>
<dbReference type="Proteomes" id="UP000694866">
    <property type="component" value="Unplaced"/>
</dbReference>
<gene>
    <name evidence="2" type="primary">VP0674</name>
    <name evidence="4" type="synonym">LOC105265927</name>
    <name evidence="2" type="ORF">g.6171</name>
</gene>
<organism evidence="2">
    <name type="scientific">Fopius arisanus</name>
    <dbReference type="NCBI Taxonomy" id="64838"/>
    <lineage>
        <taxon>Eukaryota</taxon>
        <taxon>Metazoa</taxon>
        <taxon>Ecdysozoa</taxon>
        <taxon>Arthropoda</taxon>
        <taxon>Hexapoda</taxon>
        <taxon>Insecta</taxon>
        <taxon>Pterygota</taxon>
        <taxon>Neoptera</taxon>
        <taxon>Endopterygota</taxon>
        <taxon>Hymenoptera</taxon>
        <taxon>Apocrita</taxon>
        <taxon>Ichneumonoidea</taxon>
        <taxon>Braconidae</taxon>
        <taxon>Opiinae</taxon>
        <taxon>Fopius</taxon>
    </lineage>
</organism>
<dbReference type="EMBL" id="GBYB01012832">
    <property type="protein sequence ID" value="JAG82599.1"/>
    <property type="molecule type" value="Transcribed_RNA"/>
</dbReference>
<reference evidence="4" key="2">
    <citation type="submission" date="2025-04" db="UniProtKB">
        <authorList>
            <consortium name="RefSeq"/>
        </authorList>
    </citation>
    <scope>IDENTIFICATION</scope>
    <source>
        <strain evidence="4">USDA-PBARC FA_bdor</strain>
        <tissue evidence="4">Whole organism</tissue>
    </source>
</reference>
<name>A0A0C9RI16_9HYME</name>